<feature type="compositionally biased region" description="Low complexity" evidence="3">
    <location>
        <begin position="410"/>
        <end position="427"/>
    </location>
</feature>
<dbReference type="InterPro" id="IPR052082">
    <property type="entry name" value="Myelin_sheath_structural"/>
</dbReference>
<feature type="compositionally biased region" description="Basic and acidic residues" evidence="3">
    <location>
        <begin position="431"/>
        <end position="442"/>
    </location>
</feature>
<dbReference type="GO" id="GO:0043484">
    <property type="term" value="P:regulation of RNA splicing"/>
    <property type="evidence" value="ECO:0007669"/>
    <property type="project" value="TreeGrafter"/>
</dbReference>
<dbReference type="GO" id="GO:0005634">
    <property type="term" value="C:nucleus"/>
    <property type="evidence" value="ECO:0007669"/>
    <property type="project" value="UniProtKB-SubCell"/>
</dbReference>
<dbReference type="STRING" id="9009.A0A226MBQ3"/>
<comment type="caution">
    <text evidence="4">The sequence shown here is derived from an EMBL/GenBank/DDBJ whole genome shotgun (WGS) entry which is preliminary data.</text>
</comment>
<keyword evidence="5" id="KW-1185">Reference proteome</keyword>
<keyword evidence="2" id="KW-0539">Nucleus</keyword>
<organism evidence="4 5">
    <name type="scientific">Callipepla squamata</name>
    <name type="common">Scaled quail</name>
    <dbReference type="NCBI Taxonomy" id="9009"/>
    <lineage>
        <taxon>Eukaryota</taxon>
        <taxon>Metazoa</taxon>
        <taxon>Chordata</taxon>
        <taxon>Craniata</taxon>
        <taxon>Vertebrata</taxon>
        <taxon>Euteleostomi</taxon>
        <taxon>Archelosauria</taxon>
        <taxon>Archosauria</taxon>
        <taxon>Dinosauria</taxon>
        <taxon>Saurischia</taxon>
        <taxon>Theropoda</taxon>
        <taxon>Coelurosauria</taxon>
        <taxon>Aves</taxon>
        <taxon>Neognathae</taxon>
        <taxon>Galloanserae</taxon>
        <taxon>Galliformes</taxon>
        <taxon>Odontophoridae</taxon>
        <taxon>Callipepla</taxon>
    </lineage>
</organism>
<comment type="subcellular location">
    <subcellularLocation>
        <location evidence="1">Nucleus</location>
    </subcellularLocation>
</comment>
<proteinExistence type="predicted"/>
<name>A0A226MBQ3_CALSU</name>
<accession>A0A226MBQ3</accession>
<dbReference type="PANTHER" id="PTHR23348:SF16">
    <property type="entry name" value="LEUCINE RICH REPEAT FAMILY PROTEIN"/>
    <property type="match status" value="1"/>
</dbReference>
<dbReference type="PANTHER" id="PTHR23348">
    <property type="entry name" value="PERIAXIN/AHNAK"/>
    <property type="match status" value="1"/>
</dbReference>
<evidence type="ECO:0000256" key="2">
    <source>
        <dbReference type="ARBA" id="ARBA00023242"/>
    </source>
</evidence>
<evidence type="ECO:0000313" key="4">
    <source>
        <dbReference type="EMBL" id="OXB52715.1"/>
    </source>
</evidence>
<dbReference type="AlphaFoldDB" id="A0A226MBQ3"/>
<dbReference type="GO" id="GO:0005737">
    <property type="term" value="C:cytoplasm"/>
    <property type="evidence" value="ECO:0007669"/>
    <property type="project" value="TreeGrafter"/>
</dbReference>
<dbReference type="Proteomes" id="UP000198323">
    <property type="component" value="Unassembled WGS sequence"/>
</dbReference>
<evidence type="ECO:0000313" key="5">
    <source>
        <dbReference type="Proteomes" id="UP000198323"/>
    </source>
</evidence>
<feature type="region of interest" description="Disordered" evidence="3">
    <location>
        <begin position="279"/>
        <end position="442"/>
    </location>
</feature>
<dbReference type="EMBL" id="MCFN01002202">
    <property type="protein sequence ID" value="OXB52715.1"/>
    <property type="molecule type" value="Genomic_DNA"/>
</dbReference>
<gene>
    <name evidence="4" type="ORF">ASZ78_016645</name>
</gene>
<protein>
    <submittedName>
        <fullName evidence="4">Uncharacterized protein</fullName>
    </submittedName>
</protein>
<dbReference type="OrthoDB" id="8058206at2759"/>
<sequence>MPKLHVSGPKVKGKKGAFDVSAEADAALRSPDVDVSADAGVRSPKGKKAVFGKISFPDVEFDLKSHRSRGDAALPKAELEGKGPSVAVDVGAVDWSAEGPSVGLKAEGDPKGFSVAAPELKGPKVEVSVPGGTACVGDVGLGAAGGTAPRVGGPELSGGGSVPSLQSAGAQLRLSGAELRGPSVAVSAPDLNMRGELCGPTAGADVGLPHFGLSAAGVNGADVEGKASARGTKGSGESPAELRVSFPKLRVPKFHFSEPEAKCREAAVDVDFPGAEAAVQAESDGDDAKGKKSKLKMPKFAFSKGKGKGGTAPGSPELPGSPGGSRGDLKSSKGSLGSAEGEADEGPSSRGMFSIFRSRKARHRSSSFSAEAPEPEADAAQGKAKFGTFGGVGSRSKGCYEVTGEGEEQPSSPRSSSSSSALRLPSLELTVAKRREPERGCT</sequence>
<reference evidence="4 5" key="1">
    <citation type="submission" date="2016-07" db="EMBL/GenBank/DDBJ databases">
        <title>Disparate Historic Effective Population Sizes Predicted by Modern Levels of Genome Diversity for the Scaled Quail (Callipepla squamata) and the Northern Bobwhite (Colinus virginianus): Inferences from First and Second Generation Draft Genome Assemblies for Sympatric New World Quail.</title>
        <authorList>
            <person name="Oldeschulte D.L."/>
            <person name="Halley Y.A."/>
            <person name="Bhattarai E.K."/>
            <person name="Brashear W.A."/>
            <person name="Hill J."/>
            <person name="Metz R.P."/>
            <person name="Johnson C.D."/>
            <person name="Rollins D."/>
            <person name="Peterson M.J."/>
            <person name="Bickhart D.M."/>
            <person name="Decker J.E."/>
            <person name="Seabury C.M."/>
        </authorList>
    </citation>
    <scope>NUCLEOTIDE SEQUENCE [LARGE SCALE GENOMIC DNA]</scope>
    <source>
        <strain evidence="4 5">Texas</strain>
        <tissue evidence="4">Leg muscle</tissue>
    </source>
</reference>
<evidence type="ECO:0000256" key="1">
    <source>
        <dbReference type="ARBA" id="ARBA00004123"/>
    </source>
</evidence>
<evidence type="ECO:0000256" key="3">
    <source>
        <dbReference type="SAM" id="MobiDB-lite"/>
    </source>
</evidence>